<accession>A0A8T9CEN9</accession>
<gene>
    <name evidence="2" type="ORF">LSUE1_G001137</name>
</gene>
<reference evidence="2 3" key="1">
    <citation type="submission" date="2018-05" db="EMBL/GenBank/DDBJ databases">
        <title>Genome sequencing and assembly of the regulated plant pathogen Lachnellula willkommii and related sister species for the development of diagnostic species identification markers.</title>
        <authorList>
            <person name="Giroux E."/>
            <person name="Bilodeau G."/>
        </authorList>
    </citation>
    <scope>NUCLEOTIDE SEQUENCE [LARGE SCALE GENOMIC DNA]</scope>
    <source>
        <strain evidence="2 3">CBS 268.59</strain>
    </source>
</reference>
<keyword evidence="3" id="KW-1185">Reference proteome</keyword>
<dbReference type="AlphaFoldDB" id="A0A8T9CEN9"/>
<keyword evidence="1" id="KW-0472">Membrane</keyword>
<proteinExistence type="predicted"/>
<feature type="transmembrane region" description="Helical" evidence="1">
    <location>
        <begin position="47"/>
        <end position="65"/>
    </location>
</feature>
<dbReference type="EMBL" id="QGMK01000162">
    <property type="protein sequence ID" value="TVY83706.1"/>
    <property type="molecule type" value="Genomic_DNA"/>
</dbReference>
<keyword evidence="1" id="KW-1133">Transmembrane helix</keyword>
<protein>
    <submittedName>
        <fullName evidence="2">Uncharacterized protein</fullName>
    </submittedName>
</protein>
<name>A0A8T9CEN9_9HELO</name>
<evidence type="ECO:0000313" key="3">
    <source>
        <dbReference type="Proteomes" id="UP000469558"/>
    </source>
</evidence>
<comment type="caution">
    <text evidence="2">The sequence shown here is derived from an EMBL/GenBank/DDBJ whole genome shotgun (WGS) entry which is preliminary data.</text>
</comment>
<evidence type="ECO:0000256" key="1">
    <source>
        <dbReference type="SAM" id="Phobius"/>
    </source>
</evidence>
<keyword evidence="1" id="KW-0812">Transmembrane</keyword>
<dbReference type="Proteomes" id="UP000469558">
    <property type="component" value="Unassembled WGS sequence"/>
</dbReference>
<organism evidence="2 3">
    <name type="scientific">Lachnellula suecica</name>
    <dbReference type="NCBI Taxonomy" id="602035"/>
    <lineage>
        <taxon>Eukaryota</taxon>
        <taxon>Fungi</taxon>
        <taxon>Dikarya</taxon>
        <taxon>Ascomycota</taxon>
        <taxon>Pezizomycotina</taxon>
        <taxon>Leotiomycetes</taxon>
        <taxon>Helotiales</taxon>
        <taxon>Lachnaceae</taxon>
        <taxon>Lachnellula</taxon>
    </lineage>
</organism>
<evidence type="ECO:0000313" key="2">
    <source>
        <dbReference type="EMBL" id="TVY83706.1"/>
    </source>
</evidence>
<sequence>MGPFDNKYMFRVHMVQIILVLAALSVTGVRLLTTKSVPGVTPSRAKTMALGVGAKSLIIIIYELATSHTKKFRKWHSLMANMILNCLEQVF</sequence>
<dbReference type="OrthoDB" id="3436860at2759"/>